<evidence type="ECO:0000313" key="8">
    <source>
        <dbReference type="Proteomes" id="UP000479710"/>
    </source>
</evidence>
<reference evidence="7 8" key="1">
    <citation type="submission" date="2019-11" db="EMBL/GenBank/DDBJ databases">
        <title>Whole genome sequence of Oryza granulata.</title>
        <authorList>
            <person name="Li W."/>
        </authorList>
    </citation>
    <scope>NUCLEOTIDE SEQUENCE [LARGE SCALE GENOMIC DNA]</scope>
    <source>
        <strain evidence="8">cv. Menghai</strain>
        <tissue evidence="7">Leaf</tissue>
    </source>
</reference>
<dbReference type="GO" id="GO:0004722">
    <property type="term" value="F:protein serine/threonine phosphatase activity"/>
    <property type="evidence" value="ECO:0007669"/>
    <property type="project" value="UniProtKB-EC"/>
</dbReference>
<dbReference type="SUPFAM" id="SSF81606">
    <property type="entry name" value="PP2C-like"/>
    <property type="match status" value="1"/>
</dbReference>
<dbReference type="OrthoDB" id="420076at2759"/>
<dbReference type="EMBL" id="SPHZ02000001">
    <property type="protein sequence ID" value="KAF0934663.1"/>
    <property type="molecule type" value="Genomic_DNA"/>
</dbReference>
<gene>
    <name evidence="7" type="ORF">E2562_026413</name>
</gene>
<feature type="domain" description="PPM-type phosphatase" evidence="6">
    <location>
        <begin position="1"/>
        <end position="210"/>
    </location>
</feature>
<dbReference type="Proteomes" id="UP000479710">
    <property type="component" value="Unassembled WGS sequence"/>
</dbReference>
<dbReference type="PANTHER" id="PTHR13832:SF301">
    <property type="entry name" value="PROTEIN PHOSPHATASE 2C 29"/>
    <property type="match status" value="1"/>
</dbReference>
<evidence type="ECO:0000256" key="5">
    <source>
        <dbReference type="ARBA" id="ARBA00048336"/>
    </source>
</evidence>
<keyword evidence="3" id="KW-0904">Protein phosphatase</keyword>
<protein>
    <recommendedName>
        <fullName evidence="1">protein-serine/threonine phosphatase</fullName>
        <ecNumber evidence="1">3.1.3.16</ecNumber>
    </recommendedName>
</protein>
<sequence length="210" mass="23258">MVFQEVGPRAGGEGPHCTLDATEAAYLDMTDQSIGTHPELAVIGACYDLYVMNLGDSRAIVVQRPDDGDNGCALGTMRMEDIRVGLEIETRPAGCAIIGLKPLQLSTDDSTSIYEEVKRIKREHPDDDQCIVNDRVKSRLKVTQAFAAGYLKQIIVILFEWAKLKNGLLEMFRNDYIGDAQYISCTPSLCHHKLTARNQFLVLSSDGLYT</sequence>
<keyword evidence="8" id="KW-1185">Reference proteome</keyword>
<evidence type="ECO:0000256" key="2">
    <source>
        <dbReference type="ARBA" id="ARBA00022801"/>
    </source>
</evidence>
<dbReference type="PANTHER" id="PTHR13832">
    <property type="entry name" value="PROTEIN PHOSPHATASE 2C"/>
    <property type="match status" value="1"/>
</dbReference>
<comment type="catalytic activity">
    <reaction evidence="4">
        <text>O-phospho-L-seryl-[protein] + H2O = L-seryl-[protein] + phosphate</text>
        <dbReference type="Rhea" id="RHEA:20629"/>
        <dbReference type="Rhea" id="RHEA-COMP:9863"/>
        <dbReference type="Rhea" id="RHEA-COMP:11604"/>
        <dbReference type="ChEBI" id="CHEBI:15377"/>
        <dbReference type="ChEBI" id="CHEBI:29999"/>
        <dbReference type="ChEBI" id="CHEBI:43474"/>
        <dbReference type="ChEBI" id="CHEBI:83421"/>
        <dbReference type="EC" id="3.1.3.16"/>
    </reaction>
</comment>
<name>A0A6G1FCP9_9ORYZ</name>
<comment type="catalytic activity">
    <reaction evidence="5">
        <text>O-phospho-L-threonyl-[protein] + H2O = L-threonyl-[protein] + phosphate</text>
        <dbReference type="Rhea" id="RHEA:47004"/>
        <dbReference type="Rhea" id="RHEA-COMP:11060"/>
        <dbReference type="Rhea" id="RHEA-COMP:11605"/>
        <dbReference type="ChEBI" id="CHEBI:15377"/>
        <dbReference type="ChEBI" id="CHEBI:30013"/>
        <dbReference type="ChEBI" id="CHEBI:43474"/>
        <dbReference type="ChEBI" id="CHEBI:61977"/>
        <dbReference type="EC" id="3.1.3.16"/>
    </reaction>
</comment>
<evidence type="ECO:0000256" key="4">
    <source>
        <dbReference type="ARBA" id="ARBA00047761"/>
    </source>
</evidence>
<keyword evidence="2" id="KW-0378">Hydrolase</keyword>
<dbReference type="EMBL" id="SPHZ02000001">
    <property type="protein sequence ID" value="KAF0934665.1"/>
    <property type="molecule type" value="Genomic_DNA"/>
</dbReference>
<accession>A0A6G1FCP9</accession>
<dbReference type="AlphaFoldDB" id="A0A6G1FCP9"/>
<evidence type="ECO:0000259" key="6">
    <source>
        <dbReference type="PROSITE" id="PS51746"/>
    </source>
</evidence>
<dbReference type="Gene3D" id="3.60.40.10">
    <property type="entry name" value="PPM-type phosphatase domain"/>
    <property type="match status" value="1"/>
</dbReference>
<dbReference type="InterPro" id="IPR001932">
    <property type="entry name" value="PPM-type_phosphatase-like_dom"/>
</dbReference>
<evidence type="ECO:0000256" key="3">
    <source>
        <dbReference type="ARBA" id="ARBA00022912"/>
    </source>
</evidence>
<dbReference type="PROSITE" id="PS51746">
    <property type="entry name" value="PPM_2"/>
    <property type="match status" value="1"/>
</dbReference>
<comment type="caution">
    <text evidence="7">The sequence shown here is derived from an EMBL/GenBank/DDBJ whole genome shotgun (WGS) entry which is preliminary data.</text>
</comment>
<dbReference type="InterPro" id="IPR036457">
    <property type="entry name" value="PPM-type-like_dom_sf"/>
</dbReference>
<proteinExistence type="predicted"/>
<dbReference type="Pfam" id="PF00481">
    <property type="entry name" value="PP2C"/>
    <property type="match status" value="1"/>
</dbReference>
<organism evidence="7 8">
    <name type="scientific">Oryza meyeriana var. granulata</name>
    <dbReference type="NCBI Taxonomy" id="110450"/>
    <lineage>
        <taxon>Eukaryota</taxon>
        <taxon>Viridiplantae</taxon>
        <taxon>Streptophyta</taxon>
        <taxon>Embryophyta</taxon>
        <taxon>Tracheophyta</taxon>
        <taxon>Spermatophyta</taxon>
        <taxon>Magnoliopsida</taxon>
        <taxon>Liliopsida</taxon>
        <taxon>Poales</taxon>
        <taxon>Poaceae</taxon>
        <taxon>BOP clade</taxon>
        <taxon>Oryzoideae</taxon>
        <taxon>Oryzeae</taxon>
        <taxon>Oryzinae</taxon>
        <taxon>Oryza</taxon>
        <taxon>Oryza meyeriana</taxon>
    </lineage>
</organism>
<dbReference type="EMBL" id="SPHZ02000001">
    <property type="protein sequence ID" value="KAF0934664.1"/>
    <property type="molecule type" value="Genomic_DNA"/>
</dbReference>
<dbReference type="InterPro" id="IPR015655">
    <property type="entry name" value="PP2C"/>
</dbReference>
<evidence type="ECO:0000313" key="7">
    <source>
        <dbReference type="EMBL" id="KAF0934664.1"/>
    </source>
</evidence>
<dbReference type="EC" id="3.1.3.16" evidence="1"/>
<evidence type="ECO:0000256" key="1">
    <source>
        <dbReference type="ARBA" id="ARBA00013081"/>
    </source>
</evidence>